<feature type="transmembrane region" description="Helical" evidence="1">
    <location>
        <begin position="157"/>
        <end position="177"/>
    </location>
</feature>
<accession>A0AAN8MQ30</accession>
<dbReference type="EMBL" id="JAVHNR010000010">
    <property type="protein sequence ID" value="KAK6331558.1"/>
    <property type="molecule type" value="Genomic_DNA"/>
</dbReference>
<dbReference type="InterPro" id="IPR021838">
    <property type="entry name" value="DUF3431"/>
</dbReference>
<keyword evidence="3" id="KW-1185">Reference proteome</keyword>
<dbReference type="AlphaFoldDB" id="A0AAN8MQ30"/>
<evidence type="ECO:0000256" key="1">
    <source>
        <dbReference type="SAM" id="Phobius"/>
    </source>
</evidence>
<dbReference type="Pfam" id="PF11913">
    <property type="entry name" value="DUF3431"/>
    <property type="match status" value="1"/>
</dbReference>
<proteinExistence type="predicted"/>
<keyword evidence="1" id="KW-0812">Transmembrane</keyword>
<sequence length="638" mass="71827">MKVYSYCSSRLANNSVSTALSKREKTVEVVASLLDVVTQICVVQALFQTRSITLPMLFYYMAEVITHVLQLTYLRFRPTALRTTICLLATPILLMSPLVVLIALAERKLSPLALLSLFAGAVSHIAKNSINFYQGCASGQKAIATGAFQWPLWLTPVLVLASTSVSTVCGLEGLILASRGGLDKLRADLPSVFLIPSILLGILNALEYSDSYDQRNENSGDFPFTEPHPDYATSRATMDAVATFVCTFLLFLQTPTWVQLVSYGSISAASTLAVFKLCKAIDINIQLPRTELVENENHELEDYSATRKLLDNEEISNRRRKSRLRGSYYGFTLKLWIFFASLLGTKLLLERPSHIKRIDHIAYNVKSDEPSPKRATMDIVVSYFNENMDGVADFLRELKTIQQLEALQPNIIVYTKNNQSDMDILQMRLAADEVIMLPNEGREGGTYLHHILDRYDDLANHTLFIQAEPHSQKRLLNRIKLYFDPSRTGMLDLGNRELRGCKCLDCRDEYSWRDTTGLVPDLMAQAHHIKCDEDTQVVTSYKGQFIVSSKRVRAAKRSFYETLNEKLIGKNRVVIGDPLEDKIDAPFFGYSLERSWAIIFQCADLTAIRDMCPGLTLLGTNFGDFRRARPEDCGCLDV</sequence>
<keyword evidence="1" id="KW-0472">Membrane</keyword>
<comment type="caution">
    <text evidence="2">The sequence shown here is derived from an EMBL/GenBank/DDBJ whole genome shotgun (WGS) entry which is preliminary data.</text>
</comment>
<feature type="transmembrane region" description="Helical" evidence="1">
    <location>
        <begin position="85"/>
        <end position="105"/>
    </location>
</feature>
<keyword evidence="1" id="KW-1133">Transmembrane helix</keyword>
<dbReference type="PANTHER" id="PTHR37490">
    <property type="entry name" value="EXPRESSED PROTEIN"/>
    <property type="match status" value="1"/>
</dbReference>
<feature type="transmembrane region" description="Helical" evidence="1">
    <location>
        <begin position="328"/>
        <end position="349"/>
    </location>
</feature>
<reference evidence="2 3" key="1">
    <citation type="submission" date="2019-10" db="EMBL/GenBank/DDBJ databases">
        <authorList>
            <person name="Palmer J.M."/>
        </authorList>
    </citation>
    <scope>NUCLEOTIDE SEQUENCE [LARGE SCALE GENOMIC DNA]</scope>
    <source>
        <strain evidence="2 3">TWF718</strain>
    </source>
</reference>
<organism evidence="2 3">
    <name type="scientific">Orbilia javanica</name>
    <dbReference type="NCBI Taxonomy" id="47235"/>
    <lineage>
        <taxon>Eukaryota</taxon>
        <taxon>Fungi</taxon>
        <taxon>Dikarya</taxon>
        <taxon>Ascomycota</taxon>
        <taxon>Pezizomycotina</taxon>
        <taxon>Orbiliomycetes</taxon>
        <taxon>Orbiliales</taxon>
        <taxon>Orbiliaceae</taxon>
        <taxon>Orbilia</taxon>
    </lineage>
</organism>
<protein>
    <submittedName>
        <fullName evidence="2">Uncharacterized protein</fullName>
    </submittedName>
</protein>
<name>A0AAN8MQ30_9PEZI</name>
<dbReference type="PANTHER" id="PTHR37490:SF1">
    <property type="entry name" value="GLYCOSYLTRANSFERASE 2-LIKE DOMAIN-CONTAINING PROTEIN"/>
    <property type="match status" value="1"/>
</dbReference>
<evidence type="ECO:0000313" key="2">
    <source>
        <dbReference type="EMBL" id="KAK6331558.1"/>
    </source>
</evidence>
<evidence type="ECO:0000313" key="3">
    <source>
        <dbReference type="Proteomes" id="UP001313282"/>
    </source>
</evidence>
<dbReference type="Proteomes" id="UP001313282">
    <property type="component" value="Unassembled WGS sequence"/>
</dbReference>
<gene>
    <name evidence="2" type="ORF">TWF718_002107</name>
</gene>
<feature type="transmembrane region" description="Helical" evidence="1">
    <location>
        <begin position="189"/>
        <end position="206"/>
    </location>
</feature>